<dbReference type="Gene3D" id="3.30.1490.20">
    <property type="entry name" value="ATP-grasp fold, A domain"/>
    <property type="match status" value="1"/>
</dbReference>
<dbReference type="InterPro" id="IPR032875">
    <property type="entry name" value="Succ_CoA_lig_flav_dom"/>
</dbReference>
<dbReference type="InterPro" id="IPR016102">
    <property type="entry name" value="Succinyl-CoA_synth-like"/>
</dbReference>
<keyword evidence="3" id="KW-0436">Ligase</keyword>
<comment type="caution">
    <text evidence="3">The sequence shown here is derived from an EMBL/GenBank/DDBJ whole genome shotgun (WGS) entry which is preliminary data.</text>
</comment>
<dbReference type="Gene3D" id="3.40.50.261">
    <property type="entry name" value="Succinyl-CoA synthetase domains"/>
    <property type="match status" value="2"/>
</dbReference>
<dbReference type="SUPFAM" id="SSF56059">
    <property type="entry name" value="Glutathione synthetase ATP-binding domain-like"/>
    <property type="match status" value="1"/>
</dbReference>
<proteinExistence type="predicted"/>
<dbReference type="Gene3D" id="3.30.470.20">
    <property type="entry name" value="ATP-grasp fold, B domain"/>
    <property type="match status" value="1"/>
</dbReference>
<gene>
    <name evidence="3" type="ORF">GXW78_26205</name>
</gene>
<feature type="domain" description="CoA-binding" evidence="2">
    <location>
        <begin position="4"/>
        <end position="99"/>
    </location>
</feature>
<dbReference type="Proteomes" id="UP000698752">
    <property type="component" value="Unassembled WGS sequence"/>
</dbReference>
<evidence type="ECO:0000313" key="3">
    <source>
        <dbReference type="EMBL" id="MBR0653176.1"/>
    </source>
</evidence>
<dbReference type="SUPFAM" id="SSF52210">
    <property type="entry name" value="Succinyl-CoA synthetase domains"/>
    <property type="match status" value="2"/>
</dbReference>
<dbReference type="InterPro" id="IPR013815">
    <property type="entry name" value="ATP_grasp_subdomain_1"/>
</dbReference>
<dbReference type="PANTHER" id="PTHR42793">
    <property type="entry name" value="COA BINDING DOMAIN CONTAINING PROTEIN"/>
    <property type="match status" value="1"/>
</dbReference>
<dbReference type="EMBL" id="JAAEDI010000042">
    <property type="protein sequence ID" value="MBR0653176.1"/>
    <property type="molecule type" value="Genomic_DNA"/>
</dbReference>
<dbReference type="PANTHER" id="PTHR42793:SF4">
    <property type="entry name" value="BLL6376 PROTEIN"/>
    <property type="match status" value="1"/>
</dbReference>
<evidence type="ECO:0000313" key="4">
    <source>
        <dbReference type="Proteomes" id="UP000698752"/>
    </source>
</evidence>
<accession>A0ABS5EQ91</accession>
<reference evidence="4" key="1">
    <citation type="journal article" date="2021" name="Syst. Appl. Microbiol.">
        <title>Roseomonas hellenica sp. nov., isolated from roots of wild-growing Alkanna tinctoria.</title>
        <authorList>
            <person name="Rat A."/>
            <person name="Naranjo H.D."/>
            <person name="Lebbe L."/>
            <person name="Cnockaert M."/>
            <person name="Krigas N."/>
            <person name="Grigoriadou K."/>
            <person name="Maloupa E."/>
            <person name="Willems A."/>
        </authorList>
    </citation>
    <scope>NUCLEOTIDE SEQUENCE [LARGE SCALE GENOMIC DNA]</scope>
    <source>
        <strain evidence="4">LMG 31159</strain>
    </source>
</reference>
<dbReference type="InterPro" id="IPR003781">
    <property type="entry name" value="CoA-bd"/>
</dbReference>
<dbReference type="SMART" id="SM00881">
    <property type="entry name" value="CoA_binding"/>
    <property type="match status" value="1"/>
</dbReference>
<evidence type="ECO:0000259" key="2">
    <source>
        <dbReference type="SMART" id="SM00881"/>
    </source>
</evidence>
<name>A0ABS5EQ91_9PROT</name>
<dbReference type="InterPro" id="IPR036291">
    <property type="entry name" value="NAD(P)-bd_dom_sf"/>
</dbReference>
<dbReference type="Gene3D" id="3.40.50.720">
    <property type="entry name" value="NAD(P)-binding Rossmann-like Domain"/>
    <property type="match status" value="1"/>
</dbReference>
<dbReference type="Pfam" id="PF13549">
    <property type="entry name" value="ATP-grasp_5"/>
    <property type="match status" value="1"/>
</dbReference>
<keyword evidence="4" id="KW-1185">Reference proteome</keyword>
<protein>
    <submittedName>
        <fullName evidence="3">Acetate--CoA ligase family protein</fullName>
    </submittedName>
</protein>
<dbReference type="Pfam" id="PF13607">
    <property type="entry name" value="Succ_CoA_lig"/>
    <property type="match status" value="1"/>
</dbReference>
<dbReference type="RefSeq" id="WP_211871882.1">
    <property type="nucleotide sequence ID" value="NZ_JAAEDI010000042.1"/>
</dbReference>
<evidence type="ECO:0000256" key="1">
    <source>
        <dbReference type="ARBA" id="ARBA00022532"/>
    </source>
</evidence>
<keyword evidence="1" id="KW-0816">Tricarboxylic acid cycle</keyword>
<dbReference type="Pfam" id="PF13380">
    <property type="entry name" value="CoA_binding_2"/>
    <property type="match status" value="1"/>
</dbReference>
<dbReference type="SUPFAM" id="SSF51735">
    <property type="entry name" value="NAD(P)-binding Rossmann-fold domains"/>
    <property type="match status" value="1"/>
</dbReference>
<organism evidence="3 4">
    <name type="scientific">Neoroseomonas terrae</name>
    <dbReference type="NCBI Taxonomy" id="424799"/>
    <lineage>
        <taxon>Bacteria</taxon>
        <taxon>Pseudomonadati</taxon>
        <taxon>Pseudomonadota</taxon>
        <taxon>Alphaproteobacteria</taxon>
        <taxon>Acetobacterales</taxon>
        <taxon>Acetobacteraceae</taxon>
        <taxon>Neoroseomonas</taxon>
    </lineage>
</organism>
<dbReference type="GO" id="GO:0016874">
    <property type="term" value="F:ligase activity"/>
    <property type="evidence" value="ECO:0007669"/>
    <property type="project" value="UniProtKB-KW"/>
</dbReference>
<sequence>MTPILDARRVAIIGATADTTKLGSRPQEFMIRHGYAGSIVPINPRRSEINGLRAFPSLRAVGEPVDLALVLTPANQALDALEDGIAAGTRAFTFFAAGFAEQDEAGAVLQQRIIARAREAGVAILGPNCVGAMNARTRLCATINSVGLVMAMQPGPFSFVSQSGAIGGYWLDKVLKAGLGFARWITSGNEADITMADCIAHLAEDGDTEVIGLYLEALRDPVALRAALRLAQARGKPVLALRSGRSTAGAEAVQSHTAAIAGSNEVTAAFLAQYGVIEVASVNEMVDAAKLLLWQPRGVVRAPAIVSVSGGAGALLTDAAASIGAEIRQPDAQTQTAIADALPSFGKPRLPLDLTGAVGTDPTLLGKVLGPLAASGLYDAALIFIGLMHDTAPVLSKAITDYAATASRPPIVIWMSAPDGAIEALRQARIPLFDDIVDMARALDRANRVAAALERPLSADREVAPRHTGAARALSEAGAHAFLAGDITVSLPDEVLIRDPAEVPAATERLGFPLALKLQSPAMLHKTEHGAVLLGVDSVDAALDGARRLLDIARRLDIPTEGVLFQRMVPHREELILGLRADPQLGPLLMVGRGGVDAEFERDVAIRFLPVSIDEIEHALRNLTMAHRLTGSRGRESFDTAALSRAIAGLCALYESRPEILEIEINPLALVPPGDLVALDMVVHVAGGQADD</sequence>